<dbReference type="RefSeq" id="XP_038779050.1">
    <property type="nucleotide sequence ID" value="XM_038923122.1"/>
</dbReference>
<dbReference type="GeneID" id="62196241"/>
<keyword evidence="4" id="KW-0805">Transcription regulation</keyword>
<evidence type="ECO:0000256" key="8">
    <source>
        <dbReference type="SAM" id="MobiDB-lite"/>
    </source>
</evidence>
<keyword evidence="2" id="KW-0479">Metal-binding</keyword>
<evidence type="ECO:0000256" key="6">
    <source>
        <dbReference type="ARBA" id="ARBA00023163"/>
    </source>
</evidence>
<dbReference type="PROSITE" id="PS00463">
    <property type="entry name" value="ZN2_CY6_FUNGAL_1"/>
    <property type="match status" value="1"/>
</dbReference>
<feature type="domain" description="Zn(2)-C6 fungal-type" evidence="9">
    <location>
        <begin position="100"/>
        <end position="132"/>
    </location>
</feature>
<keyword evidence="3" id="KW-0862">Zinc</keyword>
<organism evidence="10 11">
    <name type="scientific">Eeniella nana</name>
    <name type="common">Yeast</name>
    <name type="synonym">Brettanomyces nanus</name>
    <dbReference type="NCBI Taxonomy" id="13502"/>
    <lineage>
        <taxon>Eukaryota</taxon>
        <taxon>Fungi</taxon>
        <taxon>Dikarya</taxon>
        <taxon>Ascomycota</taxon>
        <taxon>Saccharomycotina</taxon>
        <taxon>Pichiomycetes</taxon>
        <taxon>Pichiales</taxon>
        <taxon>Pichiaceae</taxon>
        <taxon>Brettanomyces</taxon>
    </lineage>
</organism>
<feature type="region of interest" description="Disordered" evidence="8">
    <location>
        <begin position="686"/>
        <end position="733"/>
    </location>
</feature>
<protein>
    <recommendedName>
        <fullName evidence="9">Zn(2)-C6 fungal-type domain-containing protein</fullName>
    </recommendedName>
</protein>
<dbReference type="KEGG" id="bnn:FOA43_002840"/>
<reference evidence="10" key="1">
    <citation type="submission" date="2020-10" db="EMBL/GenBank/DDBJ databases">
        <authorList>
            <person name="Roach M.J.R."/>
        </authorList>
    </citation>
    <scope>NUCLEOTIDE SEQUENCE</scope>
    <source>
        <strain evidence="10">CBS 1945</strain>
    </source>
</reference>
<evidence type="ECO:0000256" key="4">
    <source>
        <dbReference type="ARBA" id="ARBA00023015"/>
    </source>
</evidence>
<dbReference type="PROSITE" id="PS50048">
    <property type="entry name" value="ZN2_CY6_FUNGAL_2"/>
    <property type="match status" value="1"/>
</dbReference>
<proteinExistence type="predicted"/>
<accession>A0A875S551</accession>
<gene>
    <name evidence="10" type="ORF">FOA43_002840</name>
</gene>
<keyword evidence="11" id="KW-1185">Reference proteome</keyword>
<sequence length="767" mass="87650">MSNENDSLLCDIFKFGEGPPLLQDELKRTLRNTNRLNLPIPTRSQLDKSNEAEVVDVNDIDAKSRSGSLSEDSSSAQRKSSNGIEKPMQKNKKKKRRVFSCNNCRKLKTKCTYEPNSTCCDRCHRLRLSCSLPEPLAKISGRRVYNSTTSQTGSSSGLETRIDDLELNLKHKFESFDSKMDTMMEMIHRMDSSATVQTNQSSVHYMSTAMQASASSYSSRILPRYNSLSSLNVINQIHSRLFDHSPKNNDAFHESIQEFIKFYYANEELCLALSKEFLNIAHFWIIPGGIGEVDREYVIKHPFSSCVYCIIAMGFDNDYKFVEQKKELYPIARSLMVNTSLTIPLSDHDIEAVLYVCTYGMTKQAYQSEFDGWILSSLAFKHCIISLDLQNILNRVKMGVFSDDDIFHLRIFNAVCCCHYQFAVGYDRPVMMDLDYVKLHQLILQFPNATIGDAIKVAELELYQLLSRDLVEMSPGDVYCQVSEDNKLTFAHLIDWLSNWDKIIAKDVTHGLIFSYNFAHLLLARKFIQAESQVDHAILPLAYNTACQYSFEIINQLLALPEAYVRGSPLFHLSHIVYSCVTLFDFLDVMKPSERKKSLNLISKVYWHLNKAGEKINVATDSIAQIIRKLVELASKHQYLEYNNKSGFVGSGSITETYVRMKHIKRRDSQQQRRLSVEDLPALAQDHRRRCSLQSSPKESSETKLMGGLNDMEPMEPIEPKQNDSTKSSVHSGSMVDGAEFQLPDVSNFLNFEDFFYNIFNDSPDYI</sequence>
<dbReference type="CDD" id="cd00067">
    <property type="entry name" value="GAL4"/>
    <property type="match status" value="1"/>
</dbReference>
<dbReference type="CDD" id="cd12148">
    <property type="entry name" value="fungal_TF_MHR"/>
    <property type="match status" value="1"/>
</dbReference>
<comment type="subcellular location">
    <subcellularLocation>
        <location evidence="1">Nucleus</location>
    </subcellularLocation>
</comment>
<keyword evidence="7" id="KW-0539">Nucleus</keyword>
<dbReference type="SUPFAM" id="SSF57701">
    <property type="entry name" value="Zn2/Cys6 DNA-binding domain"/>
    <property type="match status" value="1"/>
</dbReference>
<evidence type="ECO:0000256" key="7">
    <source>
        <dbReference type="ARBA" id="ARBA00023242"/>
    </source>
</evidence>
<evidence type="ECO:0000313" key="11">
    <source>
        <dbReference type="Proteomes" id="UP000662931"/>
    </source>
</evidence>
<dbReference type="InterPro" id="IPR001138">
    <property type="entry name" value="Zn2Cys6_DnaBD"/>
</dbReference>
<evidence type="ECO:0000256" key="5">
    <source>
        <dbReference type="ARBA" id="ARBA00023125"/>
    </source>
</evidence>
<evidence type="ECO:0000313" key="10">
    <source>
        <dbReference type="EMBL" id="QPG75485.1"/>
    </source>
</evidence>
<dbReference type="OrthoDB" id="2595934at2759"/>
<dbReference type="AlphaFoldDB" id="A0A875S551"/>
<dbReference type="GO" id="GO:0000981">
    <property type="term" value="F:DNA-binding transcription factor activity, RNA polymerase II-specific"/>
    <property type="evidence" value="ECO:0007669"/>
    <property type="project" value="InterPro"/>
</dbReference>
<evidence type="ECO:0000256" key="3">
    <source>
        <dbReference type="ARBA" id="ARBA00022833"/>
    </source>
</evidence>
<evidence type="ECO:0000259" key="9">
    <source>
        <dbReference type="PROSITE" id="PS50048"/>
    </source>
</evidence>
<feature type="region of interest" description="Disordered" evidence="8">
    <location>
        <begin position="41"/>
        <end position="95"/>
    </location>
</feature>
<dbReference type="PANTHER" id="PTHR31845:SF34">
    <property type="entry name" value="TRANSCRIPTIONAL ACTIVATOR OF PROTEASES PRTT"/>
    <property type="match status" value="1"/>
</dbReference>
<dbReference type="GO" id="GO:0000976">
    <property type="term" value="F:transcription cis-regulatory region binding"/>
    <property type="evidence" value="ECO:0007669"/>
    <property type="project" value="TreeGrafter"/>
</dbReference>
<feature type="compositionally biased region" description="Low complexity" evidence="8">
    <location>
        <begin position="65"/>
        <end position="75"/>
    </location>
</feature>
<name>A0A875S551_EENNA</name>
<dbReference type="InterPro" id="IPR036864">
    <property type="entry name" value="Zn2-C6_fun-type_DNA-bd_sf"/>
</dbReference>
<dbReference type="GO" id="GO:0008270">
    <property type="term" value="F:zinc ion binding"/>
    <property type="evidence" value="ECO:0007669"/>
    <property type="project" value="InterPro"/>
</dbReference>
<dbReference type="Proteomes" id="UP000662931">
    <property type="component" value="Chromosome 3"/>
</dbReference>
<keyword evidence="6" id="KW-0804">Transcription</keyword>
<evidence type="ECO:0000256" key="1">
    <source>
        <dbReference type="ARBA" id="ARBA00004123"/>
    </source>
</evidence>
<dbReference type="InterPro" id="IPR051089">
    <property type="entry name" value="prtT"/>
</dbReference>
<dbReference type="GO" id="GO:0005634">
    <property type="term" value="C:nucleus"/>
    <property type="evidence" value="ECO:0007669"/>
    <property type="project" value="UniProtKB-SubCell"/>
</dbReference>
<evidence type="ECO:0000256" key="2">
    <source>
        <dbReference type="ARBA" id="ARBA00022723"/>
    </source>
</evidence>
<dbReference type="PANTHER" id="PTHR31845">
    <property type="entry name" value="FINGER DOMAIN PROTEIN, PUTATIVE-RELATED"/>
    <property type="match status" value="1"/>
</dbReference>
<keyword evidence="5" id="KW-0238">DNA-binding</keyword>
<dbReference type="Gene3D" id="4.10.240.10">
    <property type="entry name" value="Zn(2)-C6 fungal-type DNA-binding domain"/>
    <property type="match status" value="1"/>
</dbReference>
<dbReference type="EMBL" id="CP064814">
    <property type="protein sequence ID" value="QPG75485.1"/>
    <property type="molecule type" value="Genomic_DNA"/>
</dbReference>